<organism evidence="2">
    <name type="scientific">Psilocybe cubensis</name>
    <name type="common">Psychedelic mushroom</name>
    <name type="synonym">Stropharia cubensis</name>
    <dbReference type="NCBI Taxonomy" id="181762"/>
    <lineage>
        <taxon>Eukaryota</taxon>
        <taxon>Fungi</taxon>
        <taxon>Dikarya</taxon>
        <taxon>Basidiomycota</taxon>
        <taxon>Agaricomycotina</taxon>
        <taxon>Agaricomycetes</taxon>
        <taxon>Agaricomycetidae</taxon>
        <taxon>Agaricales</taxon>
        <taxon>Agaricineae</taxon>
        <taxon>Strophariaceae</taxon>
        <taxon>Psilocybe</taxon>
    </lineage>
</organism>
<dbReference type="CDD" id="cd20071">
    <property type="entry name" value="SET_SMYD"/>
    <property type="match status" value="1"/>
</dbReference>
<dbReference type="PANTHER" id="PTHR47332:SF4">
    <property type="entry name" value="SET DOMAIN-CONTAINING PROTEIN 5"/>
    <property type="match status" value="1"/>
</dbReference>
<dbReference type="InterPro" id="IPR046341">
    <property type="entry name" value="SET_dom_sf"/>
</dbReference>
<dbReference type="SMART" id="SM00317">
    <property type="entry name" value="SET"/>
    <property type="match status" value="1"/>
</dbReference>
<dbReference type="InterPro" id="IPR053185">
    <property type="entry name" value="SET_domain_protein"/>
</dbReference>
<dbReference type="InterPro" id="IPR001214">
    <property type="entry name" value="SET_dom"/>
</dbReference>
<name>A0A8H7XSF4_PSICU</name>
<feature type="domain" description="SET" evidence="1">
    <location>
        <begin position="61"/>
        <end position="212"/>
    </location>
</feature>
<dbReference type="AlphaFoldDB" id="A0A8H7XSF4"/>
<dbReference type="PANTHER" id="PTHR47332">
    <property type="entry name" value="SET DOMAIN-CONTAINING PROTEIN 5"/>
    <property type="match status" value="1"/>
</dbReference>
<reference evidence="2" key="1">
    <citation type="submission" date="2021-02" db="EMBL/GenBank/DDBJ databases">
        <title>Psilocybe cubensis genome.</title>
        <authorList>
            <person name="Mckernan K.J."/>
            <person name="Crawford S."/>
            <person name="Trippe A."/>
            <person name="Kane L.T."/>
            <person name="Mclaughlin S."/>
        </authorList>
    </citation>
    <scope>NUCLEOTIDE SEQUENCE [LARGE SCALE GENOMIC DNA]</scope>
    <source>
        <strain evidence="2">MGC-MH-2018</strain>
    </source>
</reference>
<protein>
    <recommendedName>
        <fullName evidence="1">SET domain-containing protein</fullName>
    </recommendedName>
</protein>
<evidence type="ECO:0000313" key="2">
    <source>
        <dbReference type="EMBL" id="KAG5164669.1"/>
    </source>
</evidence>
<accession>A0A8H7XSF4</accession>
<evidence type="ECO:0000259" key="1">
    <source>
        <dbReference type="PROSITE" id="PS50280"/>
    </source>
</evidence>
<dbReference type="Pfam" id="PF00856">
    <property type="entry name" value="SET"/>
    <property type="match status" value="1"/>
</dbReference>
<dbReference type="Gene3D" id="2.170.270.10">
    <property type="entry name" value="SET domain"/>
    <property type="match status" value="1"/>
</dbReference>
<dbReference type="SUPFAM" id="SSF82199">
    <property type="entry name" value="SET domain"/>
    <property type="match status" value="1"/>
</dbReference>
<gene>
    <name evidence="2" type="ORF">JR316_010310</name>
</gene>
<dbReference type="PROSITE" id="PS50280">
    <property type="entry name" value="SET"/>
    <property type="match status" value="1"/>
</dbReference>
<sequence>MAQSVDTETYILDGRTYTLHTITLPASECSEEATISCLLEPALISLLPNPVPPAHKPITNPNFCVLQTEHKGAGLFAARDIAAGELIMVEHPALILPTGRFPAAVYDELARRLPAKRRAELLAMANARSEEECPSPVEGIVRTNALMLELDPKGTISQEKREIYGGVYPTVNRANHSCGPNATVKWDLSTLTETLYALRPIVAGEEIQKTYINPIFSREKRMSILLNNYRFSCDCPWCNIRSRAQPCANVDLPLTEEEQALVNASDKDRALLGTWIFTHPGYNKWSTDLSRKDDVIINSHMEALALLDKEGMHGLQNLFIEEIAMCYAMLGDLDAFKMWGERVVQLSRIEDPSVARKFEEWLVEPTKLMKKWAWRKRQREQAPGKRKLKTGHAVPVDVVDGFDSFFNDTD</sequence>
<comment type="caution">
    <text evidence="2">The sequence shown here is derived from an EMBL/GenBank/DDBJ whole genome shotgun (WGS) entry which is preliminary data.</text>
</comment>
<dbReference type="EMBL" id="JAFIQS010000011">
    <property type="protein sequence ID" value="KAG5164669.1"/>
    <property type="molecule type" value="Genomic_DNA"/>
</dbReference>
<dbReference type="OrthoDB" id="265717at2759"/>
<proteinExistence type="predicted"/>